<dbReference type="SUPFAM" id="SSF81338">
    <property type="entry name" value="Aquaporin-like"/>
    <property type="match status" value="1"/>
</dbReference>
<keyword evidence="5 8" id="KW-1133">Transmembrane helix</keyword>
<comment type="similarity">
    <text evidence="7">Belongs to the MIP/aquaporin (TC 1.A.8) family.</text>
</comment>
<evidence type="ECO:0000256" key="5">
    <source>
        <dbReference type="ARBA" id="ARBA00022989"/>
    </source>
</evidence>
<evidence type="ECO:0000256" key="4">
    <source>
        <dbReference type="ARBA" id="ARBA00022737"/>
    </source>
</evidence>
<accession>A0A7R9WQP2</accession>
<dbReference type="InterPro" id="IPR000425">
    <property type="entry name" value="MIP"/>
</dbReference>
<evidence type="ECO:0000256" key="7">
    <source>
        <dbReference type="RuleBase" id="RU000477"/>
    </source>
</evidence>
<comment type="subcellular location">
    <subcellularLocation>
        <location evidence="1">Endomembrane system</location>
        <topology evidence="1">Multi-pass membrane protein</topology>
    </subcellularLocation>
</comment>
<feature type="transmembrane region" description="Helical" evidence="8">
    <location>
        <begin position="46"/>
        <end position="64"/>
    </location>
</feature>
<proteinExistence type="inferred from homology"/>
<evidence type="ECO:0000256" key="2">
    <source>
        <dbReference type="ARBA" id="ARBA00022448"/>
    </source>
</evidence>
<sequence length="285" mass="31165">MVESFVIDLYNVFTHALEYLPPGIVLSVAAAFIGEGKHIKVYFDEFVGSILMIAFTFSAGKWIGQDDMYVAWGFHAVGVIAADYFGGGQQVNPAVTASMWALGECSYTEAFVRVAGQMGGGLVSFPLFQAISESFEMTPFGGPEFSSTRDEPVEATLSEFFSTYILLWAIYILNWRMHFGKHHYLIKQFLTAVAIRVLIEVYPTAGPAMNPMLATAWDTFGVGNKYEMPSDHQHYFVYWVAPVVAAILASISYAIVAGGTIFGVKMPIGPLMGSKKVAAPKVKSS</sequence>
<evidence type="ECO:0000313" key="9">
    <source>
        <dbReference type="EMBL" id="CAD8332272.1"/>
    </source>
</evidence>
<dbReference type="GO" id="GO:0015250">
    <property type="term" value="F:water channel activity"/>
    <property type="evidence" value="ECO:0007669"/>
    <property type="project" value="TreeGrafter"/>
</dbReference>
<dbReference type="GO" id="GO:0019755">
    <property type="term" value="P:one-carbon compound transport"/>
    <property type="evidence" value="ECO:0007669"/>
    <property type="project" value="UniProtKB-ARBA"/>
</dbReference>
<dbReference type="GO" id="GO:0016020">
    <property type="term" value="C:membrane"/>
    <property type="evidence" value="ECO:0007669"/>
    <property type="project" value="InterPro"/>
</dbReference>
<evidence type="ECO:0000256" key="6">
    <source>
        <dbReference type="ARBA" id="ARBA00023136"/>
    </source>
</evidence>
<dbReference type="GO" id="GO:0012505">
    <property type="term" value="C:endomembrane system"/>
    <property type="evidence" value="ECO:0007669"/>
    <property type="project" value="UniProtKB-SubCell"/>
</dbReference>
<keyword evidence="3 7" id="KW-0812">Transmembrane</keyword>
<dbReference type="PRINTS" id="PR00783">
    <property type="entry name" value="MINTRINSICP"/>
</dbReference>
<dbReference type="Gene3D" id="1.20.1080.10">
    <property type="entry name" value="Glycerol uptake facilitator protein"/>
    <property type="match status" value="1"/>
</dbReference>
<feature type="transmembrane region" description="Helical" evidence="8">
    <location>
        <begin position="236"/>
        <end position="264"/>
    </location>
</feature>
<evidence type="ECO:0000256" key="1">
    <source>
        <dbReference type="ARBA" id="ARBA00004127"/>
    </source>
</evidence>
<dbReference type="PANTHER" id="PTHR45665">
    <property type="entry name" value="AQUAPORIN-8"/>
    <property type="match status" value="1"/>
</dbReference>
<keyword evidence="6 8" id="KW-0472">Membrane</keyword>
<keyword evidence="2 7" id="KW-0813">Transport</keyword>
<name>A0A7R9WQP2_9STRA</name>
<protein>
    <recommendedName>
        <fullName evidence="10">Aquaporin</fullName>
    </recommendedName>
</protein>
<evidence type="ECO:0000256" key="8">
    <source>
        <dbReference type="SAM" id="Phobius"/>
    </source>
</evidence>
<evidence type="ECO:0000256" key="3">
    <source>
        <dbReference type="ARBA" id="ARBA00022692"/>
    </source>
</evidence>
<dbReference type="AlphaFoldDB" id="A0A7R9WQP2"/>
<keyword evidence="4" id="KW-0677">Repeat</keyword>
<feature type="transmembrane region" description="Helical" evidence="8">
    <location>
        <begin position="155"/>
        <end position="173"/>
    </location>
</feature>
<organism evidence="9">
    <name type="scientific">Craspedostauros australis</name>
    <dbReference type="NCBI Taxonomy" id="1486917"/>
    <lineage>
        <taxon>Eukaryota</taxon>
        <taxon>Sar</taxon>
        <taxon>Stramenopiles</taxon>
        <taxon>Ochrophyta</taxon>
        <taxon>Bacillariophyta</taxon>
        <taxon>Bacillariophyceae</taxon>
        <taxon>Bacillariophycidae</taxon>
        <taxon>Naviculales</taxon>
        <taxon>Naviculaceae</taxon>
        <taxon>Craspedostauros</taxon>
    </lineage>
</organism>
<dbReference type="GO" id="GO:0005737">
    <property type="term" value="C:cytoplasm"/>
    <property type="evidence" value="ECO:0007669"/>
    <property type="project" value="UniProtKB-ARBA"/>
</dbReference>
<gene>
    <name evidence="9" type="ORF">CAUS1442_LOCUS4371</name>
</gene>
<dbReference type="InterPro" id="IPR023271">
    <property type="entry name" value="Aquaporin-like"/>
</dbReference>
<dbReference type="InterPro" id="IPR034294">
    <property type="entry name" value="Aquaporin_transptr"/>
</dbReference>
<feature type="transmembrane region" description="Helical" evidence="8">
    <location>
        <begin position="12"/>
        <end position="34"/>
    </location>
</feature>
<reference evidence="9" key="1">
    <citation type="submission" date="2021-01" db="EMBL/GenBank/DDBJ databases">
        <authorList>
            <person name="Corre E."/>
            <person name="Pelletier E."/>
            <person name="Niang G."/>
            <person name="Scheremetjew M."/>
            <person name="Finn R."/>
            <person name="Kale V."/>
            <person name="Holt S."/>
            <person name="Cochrane G."/>
            <person name="Meng A."/>
            <person name="Brown T."/>
            <person name="Cohen L."/>
        </authorList>
    </citation>
    <scope>NUCLEOTIDE SEQUENCE</scope>
    <source>
        <strain evidence="9">CCMP3328</strain>
    </source>
</reference>
<dbReference type="EMBL" id="HBEF01007004">
    <property type="protein sequence ID" value="CAD8332272.1"/>
    <property type="molecule type" value="Transcribed_RNA"/>
</dbReference>
<dbReference type="PANTHER" id="PTHR45665:SF9">
    <property type="entry name" value="AQUAPORIN-8"/>
    <property type="match status" value="1"/>
</dbReference>
<evidence type="ECO:0008006" key="10">
    <source>
        <dbReference type="Google" id="ProtNLM"/>
    </source>
</evidence>
<dbReference type="Pfam" id="PF00230">
    <property type="entry name" value="MIP"/>
    <property type="match status" value="1"/>
</dbReference>